<evidence type="ECO:0000313" key="3">
    <source>
        <dbReference type="Proteomes" id="UP000800036"/>
    </source>
</evidence>
<proteinExistence type="predicted"/>
<evidence type="ECO:0000313" key="2">
    <source>
        <dbReference type="EMBL" id="KAF1976587.1"/>
    </source>
</evidence>
<dbReference type="OrthoDB" id="10605862at2759"/>
<feature type="region of interest" description="Disordered" evidence="1">
    <location>
        <begin position="34"/>
        <end position="124"/>
    </location>
</feature>
<dbReference type="AlphaFoldDB" id="A0A6A5VTL8"/>
<evidence type="ECO:0000256" key="1">
    <source>
        <dbReference type="SAM" id="MobiDB-lite"/>
    </source>
</evidence>
<dbReference type="Proteomes" id="UP000800036">
    <property type="component" value="Unassembled WGS sequence"/>
</dbReference>
<keyword evidence="3" id="KW-1185">Reference proteome</keyword>
<sequence length="190" mass="20349">MSGQRSTPDNERSRAEINSIMSIQNVLNTVPVAATPLVPSDEPQTLSTDNVNATPERTPATENSTASSSSKERATPALPSAPATNAARKTITSRGGVSKPSAVTGGQKDRKKPSGRKPVTFTEEDDERILHAWFQGNSETETAKDVGNSLNAIVTRIRLLSGVGSTRHDDKRSPLYLRLLQQYNPGLAIA</sequence>
<gene>
    <name evidence="2" type="ORF">BU23DRAFT_628221</name>
</gene>
<accession>A0A6A5VTL8</accession>
<organism evidence="2 3">
    <name type="scientific">Bimuria novae-zelandiae CBS 107.79</name>
    <dbReference type="NCBI Taxonomy" id="1447943"/>
    <lineage>
        <taxon>Eukaryota</taxon>
        <taxon>Fungi</taxon>
        <taxon>Dikarya</taxon>
        <taxon>Ascomycota</taxon>
        <taxon>Pezizomycotina</taxon>
        <taxon>Dothideomycetes</taxon>
        <taxon>Pleosporomycetidae</taxon>
        <taxon>Pleosporales</taxon>
        <taxon>Massarineae</taxon>
        <taxon>Didymosphaeriaceae</taxon>
        <taxon>Bimuria</taxon>
    </lineage>
</organism>
<feature type="compositionally biased region" description="Polar residues" evidence="1">
    <location>
        <begin position="42"/>
        <end position="69"/>
    </location>
</feature>
<protein>
    <submittedName>
        <fullName evidence="2">Uncharacterized protein</fullName>
    </submittedName>
</protein>
<reference evidence="2" key="1">
    <citation type="journal article" date="2020" name="Stud. Mycol.">
        <title>101 Dothideomycetes genomes: a test case for predicting lifestyles and emergence of pathogens.</title>
        <authorList>
            <person name="Haridas S."/>
            <person name="Albert R."/>
            <person name="Binder M."/>
            <person name="Bloem J."/>
            <person name="Labutti K."/>
            <person name="Salamov A."/>
            <person name="Andreopoulos B."/>
            <person name="Baker S."/>
            <person name="Barry K."/>
            <person name="Bills G."/>
            <person name="Bluhm B."/>
            <person name="Cannon C."/>
            <person name="Castanera R."/>
            <person name="Culley D."/>
            <person name="Daum C."/>
            <person name="Ezra D."/>
            <person name="Gonzalez J."/>
            <person name="Henrissat B."/>
            <person name="Kuo A."/>
            <person name="Liang C."/>
            <person name="Lipzen A."/>
            <person name="Lutzoni F."/>
            <person name="Magnuson J."/>
            <person name="Mondo S."/>
            <person name="Nolan M."/>
            <person name="Ohm R."/>
            <person name="Pangilinan J."/>
            <person name="Park H.-J."/>
            <person name="Ramirez L."/>
            <person name="Alfaro M."/>
            <person name="Sun H."/>
            <person name="Tritt A."/>
            <person name="Yoshinaga Y."/>
            <person name="Zwiers L.-H."/>
            <person name="Turgeon B."/>
            <person name="Goodwin S."/>
            <person name="Spatafora J."/>
            <person name="Crous P."/>
            <person name="Grigoriev I."/>
        </authorList>
    </citation>
    <scope>NUCLEOTIDE SEQUENCE</scope>
    <source>
        <strain evidence="2">CBS 107.79</strain>
    </source>
</reference>
<name>A0A6A5VTL8_9PLEO</name>
<dbReference type="EMBL" id="ML976666">
    <property type="protein sequence ID" value="KAF1976587.1"/>
    <property type="molecule type" value="Genomic_DNA"/>
</dbReference>